<organism evidence="2 3">
    <name type="scientific">Gossypium armourianum</name>
    <dbReference type="NCBI Taxonomy" id="34283"/>
    <lineage>
        <taxon>Eukaryota</taxon>
        <taxon>Viridiplantae</taxon>
        <taxon>Streptophyta</taxon>
        <taxon>Embryophyta</taxon>
        <taxon>Tracheophyta</taxon>
        <taxon>Spermatophyta</taxon>
        <taxon>Magnoliopsida</taxon>
        <taxon>eudicotyledons</taxon>
        <taxon>Gunneridae</taxon>
        <taxon>Pentapetalae</taxon>
        <taxon>rosids</taxon>
        <taxon>malvids</taxon>
        <taxon>Malvales</taxon>
        <taxon>Malvaceae</taxon>
        <taxon>Malvoideae</taxon>
        <taxon>Gossypium</taxon>
    </lineage>
</organism>
<evidence type="ECO:0000313" key="3">
    <source>
        <dbReference type="Proteomes" id="UP000593575"/>
    </source>
</evidence>
<comment type="caution">
    <text evidence="2">The sequence shown here is derived from an EMBL/GenBank/DDBJ whole genome shotgun (WGS) entry which is preliminary data.</text>
</comment>
<feature type="non-terminal residue" evidence="2">
    <location>
        <position position="181"/>
    </location>
</feature>
<keyword evidence="3" id="KW-1185">Reference proteome</keyword>
<dbReference type="AlphaFoldDB" id="A0A7J9JV27"/>
<evidence type="ECO:0000313" key="2">
    <source>
        <dbReference type="EMBL" id="MBA0838033.1"/>
    </source>
</evidence>
<name>A0A7J9JV27_9ROSI</name>
<sequence length="181" mass="21147">MSQLMSIMGDIKRKIGIGVLSNTKNNPWRERKEHEKAITLRSGKVLSSLEKLAYEENKEDSEDLQGNSQETKNEPEPEEEAEPVVESEGKPINDPTLKRYHRWEHFRTVPKENIVIPLVQEFYAALRDEETRRPFGVMWKMVTVQDMHRAMDPSKYKALRLCLEVRDFLSPSCDDTLKECR</sequence>
<protein>
    <submittedName>
        <fullName evidence="2">Uncharacterized protein</fullName>
    </submittedName>
</protein>
<proteinExistence type="predicted"/>
<accession>A0A7J9JV27</accession>
<dbReference type="Proteomes" id="UP000593575">
    <property type="component" value="Unassembled WGS sequence"/>
</dbReference>
<feature type="region of interest" description="Disordered" evidence="1">
    <location>
        <begin position="19"/>
        <end position="93"/>
    </location>
</feature>
<evidence type="ECO:0000256" key="1">
    <source>
        <dbReference type="SAM" id="MobiDB-lite"/>
    </source>
</evidence>
<gene>
    <name evidence="2" type="ORF">Goarm_010131</name>
</gene>
<feature type="compositionally biased region" description="Basic and acidic residues" evidence="1">
    <location>
        <begin position="27"/>
        <end position="38"/>
    </location>
</feature>
<dbReference type="EMBL" id="JABFAE010000009">
    <property type="protein sequence ID" value="MBA0838033.1"/>
    <property type="molecule type" value="Genomic_DNA"/>
</dbReference>
<feature type="compositionally biased region" description="Acidic residues" evidence="1">
    <location>
        <begin position="76"/>
        <end position="85"/>
    </location>
</feature>
<reference evidence="2 3" key="1">
    <citation type="journal article" date="2019" name="Genome Biol. Evol.">
        <title>Insights into the evolution of the New World diploid cottons (Gossypium, subgenus Houzingenia) based on genome sequencing.</title>
        <authorList>
            <person name="Grover C.E."/>
            <person name="Arick M.A. 2nd"/>
            <person name="Thrash A."/>
            <person name="Conover J.L."/>
            <person name="Sanders W.S."/>
            <person name="Peterson D.G."/>
            <person name="Frelichowski J.E."/>
            <person name="Scheffler J.A."/>
            <person name="Scheffler B.E."/>
            <person name="Wendel J.F."/>
        </authorList>
    </citation>
    <scope>NUCLEOTIDE SEQUENCE [LARGE SCALE GENOMIC DNA]</scope>
    <source>
        <strain evidence="2">6</strain>
        <tissue evidence="2">Leaf</tissue>
    </source>
</reference>